<dbReference type="AlphaFoldDB" id="A0A8J3CQH6"/>
<reference evidence="2" key="1">
    <citation type="journal article" date="2014" name="Int. J. Syst. Evol. Microbiol.">
        <title>Complete genome sequence of Corynebacterium casei LMG S-19264T (=DSM 44701T), isolated from a smear-ripened cheese.</title>
        <authorList>
            <consortium name="US DOE Joint Genome Institute (JGI-PGF)"/>
            <person name="Walter F."/>
            <person name="Albersmeier A."/>
            <person name="Kalinowski J."/>
            <person name="Ruckert C."/>
        </authorList>
    </citation>
    <scope>NUCLEOTIDE SEQUENCE</scope>
    <source>
        <strain evidence="2">KCTC 32513</strain>
    </source>
</reference>
<dbReference type="Proteomes" id="UP000634004">
    <property type="component" value="Unassembled WGS sequence"/>
</dbReference>
<gene>
    <name evidence="2" type="ORF">GCM10009069_07720</name>
</gene>
<dbReference type="SUPFAM" id="SSF54975">
    <property type="entry name" value="Acylphosphatase/BLUF domain-like"/>
    <property type="match status" value="1"/>
</dbReference>
<dbReference type="InterPro" id="IPR036046">
    <property type="entry name" value="Acylphosphatase-like_dom_sf"/>
</dbReference>
<dbReference type="Gene3D" id="3.30.70.100">
    <property type="match status" value="1"/>
</dbReference>
<evidence type="ECO:0000313" key="3">
    <source>
        <dbReference type="Proteomes" id="UP000634004"/>
    </source>
</evidence>
<proteinExistence type="predicted"/>
<organism evidence="2 3">
    <name type="scientific">Algimonas arctica</name>
    <dbReference type="NCBI Taxonomy" id="1479486"/>
    <lineage>
        <taxon>Bacteria</taxon>
        <taxon>Pseudomonadati</taxon>
        <taxon>Pseudomonadota</taxon>
        <taxon>Alphaproteobacteria</taxon>
        <taxon>Maricaulales</taxon>
        <taxon>Robiginitomaculaceae</taxon>
        <taxon>Algimonas</taxon>
    </lineage>
</organism>
<evidence type="ECO:0000313" key="2">
    <source>
        <dbReference type="EMBL" id="GHA86931.1"/>
    </source>
</evidence>
<dbReference type="GO" id="GO:0071949">
    <property type="term" value="F:FAD binding"/>
    <property type="evidence" value="ECO:0007669"/>
    <property type="project" value="InterPro"/>
</dbReference>
<dbReference type="SMART" id="SM01034">
    <property type="entry name" value="BLUF"/>
    <property type="match status" value="1"/>
</dbReference>
<sequence length="156" mass="17800">MTPDPTPLLLELVYSSETPVPLTAEGVRSLLDQARQKNAKWNVTGLLCYDHKQFLQIIEGETDVIMDLFHTIQNDPRHTNVRILHEGDIDVRAFNDWKMAYEPIPSGLLPTLTRAIHRSSLGTELDQDMSAGRRIFTLFMDEFYTDEPEAKETVNA</sequence>
<accession>A0A8J3CQH6</accession>
<dbReference type="PROSITE" id="PS50925">
    <property type="entry name" value="BLUF"/>
    <property type="match status" value="1"/>
</dbReference>
<dbReference type="EMBL" id="BMZH01000002">
    <property type="protein sequence ID" value="GHA86931.1"/>
    <property type="molecule type" value="Genomic_DNA"/>
</dbReference>
<dbReference type="InterPro" id="IPR007024">
    <property type="entry name" value="BLUF_domain"/>
</dbReference>
<reference evidence="2" key="2">
    <citation type="submission" date="2020-09" db="EMBL/GenBank/DDBJ databases">
        <authorList>
            <person name="Sun Q."/>
            <person name="Kim S."/>
        </authorList>
    </citation>
    <scope>NUCLEOTIDE SEQUENCE</scope>
    <source>
        <strain evidence="2">KCTC 32513</strain>
    </source>
</reference>
<name>A0A8J3CQH6_9PROT</name>
<dbReference type="Pfam" id="PF04940">
    <property type="entry name" value="BLUF"/>
    <property type="match status" value="1"/>
</dbReference>
<dbReference type="GO" id="GO:0009882">
    <property type="term" value="F:blue light photoreceptor activity"/>
    <property type="evidence" value="ECO:0007669"/>
    <property type="project" value="InterPro"/>
</dbReference>
<comment type="caution">
    <text evidence="2">The sequence shown here is derived from an EMBL/GenBank/DDBJ whole genome shotgun (WGS) entry which is preliminary data.</text>
</comment>
<evidence type="ECO:0000259" key="1">
    <source>
        <dbReference type="PROSITE" id="PS50925"/>
    </source>
</evidence>
<protein>
    <recommendedName>
        <fullName evidence="1">BLUF domain-containing protein</fullName>
    </recommendedName>
</protein>
<feature type="domain" description="BLUF" evidence="1">
    <location>
        <begin position="9"/>
        <end position="100"/>
    </location>
</feature>
<dbReference type="RefSeq" id="WP_189495598.1">
    <property type="nucleotide sequence ID" value="NZ_BMZH01000002.1"/>
</dbReference>
<keyword evidence="3" id="KW-1185">Reference proteome</keyword>